<name>A0ACC7PKJ7_9PSED</name>
<comment type="caution">
    <text evidence="1">The sequence shown here is derived from an EMBL/GenBank/DDBJ whole genome shotgun (WGS) entry which is preliminary data.</text>
</comment>
<dbReference type="Proteomes" id="UP001637618">
    <property type="component" value="Unassembled WGS sequence"/>
</dbReference>
<keyword evidence="2" id="KW-1185">Reference proteome</keyword>
<reference evidence="1" key="1">
    <citation type="submission" date="2022-11" db="EMBL/GenBank/DDBJ databases">
        <title>Draft genome sequences of strains of Pseudomonas imrae sp. nov.</title>
        <authorList>
            <person name="Salva Serra F."/>
            <person name="Nimje P."/>
            <person name="Moore E.R.B."/>
            <person name="Marathe N.P."/>
        </authorList>
    </citation>
    <scope>NUCLEOTIDE SEQUENCE</scope>
    <source>
        <strain evidence="1">15FMM2</strain>
    </source>
</reference>
<sequence length="142" mass="15879">MSRAGVLFNLLLVTLFAWLAARCVLQLWHGVTQPVAAYPTAAPVPDLLSGHWTPRQAPSSDLPLTTLKLDYLGSLKANQLRATVVVLRYQQQDRTLTLGQRLAPGIVLHDIDDRGLIFDNQGQHERMPWPAQRPVIGLKRQE</sequence>
<protein>
    <submittedName>
        <fullName evidence="1">Pilus assembly protein PilZ</fullName>
    </submittedName>
</protein>
<evidence type="ECO:0000313" key="1">
    <source>
        <dbReference type="EMBL" id="MFO2480552.1"/>
    </source>
</evidence>
<accession>A0ACC7PKJ7</accession>
<gene>
    <name evidence="1" type="ORF">OOJ96_24520</name>
</gene>
<organism evidence="1 2">
    <name type="scientific">Pseudomonas imrae</name>
    <dbReference type="NCBI Taxonomy" id="2992837"/>
    <lineage>
        <taxon>Bacteria</taxon>
        <taxon>Pseudomonadati</taxon>
        <taxon>Pseudomonadota</taxon>
        <taxon>Gammaproteobacteria</taxon>
        <taxon>Pseudomonadales</taxon>
        <taxon>Pseudomonadaceae</taxon>
        <taxon>Pseudomonas</taxon>
    </lineage>
</organism>
<dbReference type="EMBL" id="JAPEQY010000028">
    <property type="protein sequence ID" value="MFO2480552.1"/>
    <property type="molecule type" value="Genomic_DNA"/>
</dbReference>
<evidence type="ECO:0000313" key="2">
    <source>
        <dbReference type="Proteomes" id="UP001637618"/>
    </source>
</evidence>
<proteinExistence type="predicted"/>